<gene>
    <name evidence="7" type="ORF">BJ998_007620</name>
</gene>
<dbReference type="InterPro" id="IPR036736">
    <property type="entry name" value="ACP-like_sf"/>
</dbReference>
<dbReference type="InterPro" id="IPR018201">
    <property type="entry name" value="Ketoacyl_synth_AS"/>
</dbReference>
<dbReference type="FunFam" id="3.40.366.10:FF:000002">
    <property type="entry name" value="Probable polyketide synthase 2"/>
    <property type="match status" value="1"/>
</dbReference>
<dbReference type="SUPFAM" id="SSF51735">
    <property type="entry name" value="NAD(P)-binding Rossmann-fold domains"/>
    <property type="match status" value="2"/>
</dbReference>
<dbReference type="PROSITE" id="PS50075">
    <property type="entry name" value="CARRIER"/>
    <property type="match status" value="1"/>
</dbReference>
<dbReference type="FunFam" id="3.40.47.10:FF:000019">
    <property type="entry name" value="Polyketide synthase type I"/>
    <property type="match status" value="1"/>
</dbReference>
<dbReference type="SUPFAM" id="SSF55048">
    <property type="entry name" value="Probable ACP-binding domain of malonyl-CoA ACP transacylase"/>
    <property type="match status" value="1"/>
</dbReference>
<dbReference type="InterPro" id="IPR016039">
    <property type="entry name" value="Thiolase-like"/>
</dbReference>
<dbReference type="InterPro" id="IPR006162">
    <property type="entry name" value="Ppantetheine_attach_site"/>
</dbReference>
<keyword evidence="8" id="KW-1185">Reference proteome</keyword>
<dbReference type="Pfam" id="PF00698">
    <property type="entry name" value="Acyl_transf_1"/>
    <property type="match status" value="1"/>
</dbReference>
<keyword evidence="1" id="KW-0596">Phosphopantetheine</keyword>
<dbReference type="Pfam" id="PF00975">
    <property type="entry name" value="Thioesterase"/>
    <property type="match status" value="1"/>
</dbReference>
<evidence type="ECO:0000256" key="4">
    <source>
        <dbReference type="ARBA" id="ARBA00023315"/>
    </source>
</evidence>
<dbReference type="Gene3D" id="3.10.129.110">
    <property type="entry name" value="Polyketide synthase dehydratase"/>
    <property type="match status" value="1"/>
</dbReference>
<dbReference type="InterPro" id="IPR009081">
    <property type="entry name" value="PP-bd_ACP"/>
</dbReference>
<dbReference type="InterPro" id="IPR016035">
    <property type="entry name" value="Acyl_Trfase/lysoPLipase"/>
</dbReference>
<evidence type="ECO:0000259" key="6">
    <source>
        <dbReference type="PROSITE" id="PS52004"/>
    </source>
</evidence>
<dbReference type="SUPFAM" id="SSF47336">
    <property type="entry name" value="ACP-like"/>
    <property type="match status" value="1"/>
</dbReference>
<dbReference type="InterPro" id="IPR020802">
    <property type="entry name" value="TesA-like"/>
</dbReference>
<dbReference type="GO" id="GO:0004315">
    <property type="term" value="F:3-oxoacyl-[acyl-carrier-protein] synthase activity"/>
    <property type="evidence" value="ECO:0007669"/>
    <property type="project" value="InterPro"/>
</dbReference>
<keyword evidence="2" id="KW-0597">Phosphoprotein</keyword>
<dbReference type="SUPFAM" id="SSF53901">
    <property type="entry name" value="Thiolase-like"/>
    <property type="match status" value="1"/>
</dbReference>
<dbReference type="Pfam" id="PF21089">
    <property type="entry name" value="PKS_DH_N"/>
    <property type="match status" value="1"/>
</dbReference>
<dbReference type="CDD" id="cd00833">
    <property type="entry name" value="PKS"/>
    <property type="match status" value="1"/>
</dbReference>
<dbReference type="InterPro" id="IPR029058">
    <property type="entry name" value="AB_hydrolase_fold"/>
</dbReference>
<dbReference type="PROSITE" id="PS00606">
    <property type="entry name" value="KS3_1"/>
    <property type="match status" value="1"/>
</dbReference>
<dbReference type="Pfam" id="PF00550">
    <property type="entry name" value="PP-binding"/>
    <property type="match status" value="1"/>
</dbReference>
<dbReference type="SMART" id="SM00825">
    <property type="entry name" value="PKS_KS"/>
    <property type="match status" value="1"/>
</dbReference>
<dbReference type="PROSITE" id="PS52004">
    <property type="entry name" value="KS3_2"/>
    <property type="match status" value="1"/>
</dbReference>
<dbReference type="Pfam" id="PF16197">
    <property type="entry name" value="KAsynt_C_assoc"/>
    <property type="match status" value="1"/>
</dbReference>
<dbReference type="SMART" id="SM00826">
    <property type="entry name" value="PKS_DH"/>
    <property type="match status" value="1"/>
</dbReference>
<feature type="domain" description="Carrier" evidence="5">
    <location>
        <begin position="1456"/>
        <end position="1532"/>
    </location>
</feature>
<reference evidence="7 8" key="1">
    <citation type="submission" date="2020-08" db="EMBL/GenBank/DDBJ databases">
        <title>Sequencing the genomes of 1000 actinobacteria strains.</title>
        <authorList>
            <person name="Klenk H.-P."/>
        </authorList>
    </citation>
    <scope>NUCLEOTIDE SEQUENCE [LARGE SCALE GENOMIC DNA]</scope>
    <source>
        <strain evidence="7 8">DSM 43851</strain>
    </source>
</reference>
<dbReference type="InterPro" id="IPR001031">
    <property type="entry name" value="Thioesterase"/>
</dbReference>
<evidence type="ECO:0000256" key="2">
    <source>
        <dbReference type="ARBA" id="ARBA00022553"/>
    </source>
</evidence>
<dbReference type="Gene3D" id="1.10.1200.10">
    <property type="entry name" value="ACP-like"/>
    <property type="match status" value="1"/>
</dbReference>
<dbReference type="SMART" id="SM00822">
    <property type="entry name" value="PKS_KR"/>
    <property type="match status" value="1"/>
</dbReference>
<organism evidence="7 8">
    <name type="scientific">Kutzneria kofuensis</name>
    <dbReference type="NCBI Taxonomy" id="103725"/>
    <lineage>
        <taxon>Bacteria</taxon>
        <taxon>Bacillati</taxon>
        <taxon>Actinomycetota</taxon>
        <taxon>Actinomycetes</taxon>
        <taxon>Pseudonocardiales</taxon>
        <taxon>Pseudonocardiaceae</taxon>
        <taxon>Kutzneria</taxon>
    </lineage>
</organism>
<dbReference type="InterPro" id="IPR042104">
    <property type="entry name" value="PKS_dehydratase_sf"/>
</dbReference>
<dbReference type="Gene3D" id="3.30.70.3290">
    <property type="match status" value="1"/>
</dbReference>
<keyword evidence="3 7" id="KW-0808">Transferase</keyword>
<dbReference type="Gene3D" id="3.40.50.1820">
    <property type="entry name" value="alpha/beta hydrolase"/>
    <property type="match status" value="1"/>
</dbReference>
<dbReference type="InterPro" id="IPR036291">
    <property type="entry name" value="NAD(P)-bd_dom_sf"/>
</dbReference>
<dbReference type="InterPro" id="IPR049551">
    <property type="entry name" value="PKS_DH_C"/>
</dbReference>
<dbReference type="EMBL" id="JACHIR010000001">
    <property type="protein sequence ID" value="MBB5896424.1"/>
    <property type="molecule type" value="Genomic_DNA"/>
</dbReference>
<dbReference type="InterPro" id="IPR057326">
    <property type="entry name" value="KR_dom"/>
</dbReference>
<dbReference type="Gene3D" id="3.40.366.10">
    <property type="entry name" value="Malonyl-Coenzyme A Acyl Carrier Protein, domain 2"/>
    <property type="match status" value="1"/>
</dbReference>
<evidence type="ECO:0000259" key="5">
    <source>
        <dbReference type="PROSITE" id="PS50075"/>
    </source>
</evidence>
<comment type="caution">
    <text evidence="7">The sequence shown here is derived from an EMBL/GenBank/DDBJ whole genome shotgun (WGS) entry which is preliminary data.</text>
</comment>
<dbReference type="InterPro" id="IPR049552">
    <property type="entry name" value="PKS_DH_N"/>
</dbReference>
<evidence type="ECO:0000313" key="7">
    <source>
        <dbReference type="EMBL" id="MBB5896424.1"/>
    </source>
</evidence>
<dbReference type="InterPro" id="IPR020841">
    <property type="entry name" value="PKS_Beta-ketoAc_synthase_dom"/>
</dbReference>
<keyword evidence="4" id="KW-0012">Acyltransferase</keyword>
<name>A0A7W9NL62_9PSEU</name>
<evidence type="ECO:0000256" key="3">
    <source>
        <dbReference type="ARBA" id="ARBA00022679"/>
    </source>
</evidence>
<dbReference type="InterPro" id="IPR032821">
    <property type="entry name" value="PKS_assoc"/>
</dbReference>
<dbReference type="Pfam" id="PF08659">
    <property type="entry name" value="KR"/>
    <property type="match status" value="1"/>
</dbReference>
<dbReference type="Gene3D" id="3.40.50.720">
    <property type="entry name" value="NAD(P)-binding Rossmann-like Domain"/>
    <property type="match status" value="2"/>
</dbReference>
<dbReference type="InterPro" id="IPR050091">
    <property type="entry name" value="PKS_NRPS_Biosynth_Enz"/>
</dbReference>
<dbReference type="RefSeq" id="WP_184868080.1">
    <property type="nucleotide sequence ID" value="NZ_JBHMBX010000032.1"/>
</dbReference>
<dbReference type="SUPFAM" id="SSF53474">
    <property type="entry name" value="alpha/beta-Hydrolases"/>
    <property type="match status" value="1"/>
</dbReference>
<dbReference type="PANTHER" id="PTHR43775:SF51">
    <property type="entry name" value="INACTIVE PHENOLPHTHIOCEROL SYNTHESIS POLYKETIDE SYNTHASE TYPE I PKS1-RELATED"/>
    <property type="match status" value="1"/>
</dbReference>
<dbReference type="InterPro" id="IPR020806">
    <property type="entry name" value="PKS_PP-bd"/>
</dbReference>
<dbReference type="InterPro" id="IPR020807">
    <property type="entry name" value="PKS_DH"/>
</dbReference>
<dbReference type="InterPro" id="IPR013968">
    <property type="entry name" value="PKS_KR"/>
</dbReference>
<dbReference type="Proteomes" id="UP000585638">
    <property type="component" value="Unassembled WGS sequence"/>
</dbReference>
<dbReference type="GO" id="GO:0031177">
    <property type="term" value="F:phosphopantetheine binding"/>
    <property type="evidence" value="ECO:0007669"/>
    <property type="project" value="InterPro"/>
</dbReference>
<dbReference type="InterPro" id="IPR016036">
    <property type="entry name" value="Malonyl_transacylase_ACP-bd"/>
</dbReference>
<dbReference type="InterPro" id="IPR014031">
    <property type="entry name" value="Ketoacyl_synth_C"/>
</dbReference>
<protein>
    <submittedName>
        <fullName evidence="7">Acyl transferase domain-containing protein/thioesterase domain-containing protein</fullName>
    </submittedName>
</protein>
<evidence type="ECO:0000256" key="1">
    <source>
        <dbReference type="ARBA" id="ARBA00022450"/>
    </source>
</evidence>
<sequence length="1829" mass="193378">MDDKNVEYFKRMTVELRRARARVAELEAERGEGVAIVGIGLRLPGGIDTPEQFWDLLASGRHIVGGFPTDRGWDLAALFGDDEAAGGRSISRHGAFLDDAGDFDAEFFGISPREAAATDPQQRLVLESSWEALERAGIDPTSLHGSELGVFMGATSQGYGSESRSESEGFLLTGSAPAALSGRVSYVLGTHGPSITVDTACSSSLVSLHLAAQSLRAGECSLALAGGATVMTTPVAFTEVTRLGGMAADGRCKSFSADADGTGWSEGVGVLALQRLSDAVREGREILAVLRGSAVNQDGASNGLTAPNGPAQQKVIRQALANAGVRASEVDAVEAHGTGTVLGDPIEAQAIMAVYGQDRETPLRLGSVKSNLGHTQLAAGVVGVIKMVLALRNDLLPLTLNVTRPTDKVDWSQGSVELLTEALPWKRNGHPRRAGVSSFGVAGTNAHAILEEAPSVESAVLPVEPAGPVPLVVTARSAAALAAQAARLAEHLAQPGVDRAGVARSLVTSRARWEHRAVILGDGLPELAAGRSAEDVVTAVAGDEPRTVFVFPGQGAQWVGMGRDLWRSQPVFATRMEECEQALASYVDWSLRDVVLGAGSLDRVEVLQPVTFAVMVSLAALLASHGVRPDAVVGHSQGEIAAACVAGALSLADAAKVVALRAATGADLGRGGGLLTVALPAAEIEPWDGIEIAAVNGPRSVVLAGPDEAIAEVERHYRERDVRVRTVAASFASHTRHAEPIAAKVLELLADVRGQAPTVPWMSTVDADWVREPIDAGYWGRNLVQRVRFADAIANLRDFGLFVEVSTHPVLAAPISDTLAGTDASVIGMLRRDDGGTDRYVRSLAEIFTHGGPVDWTSVLPEAKPAPVPTTAFTHRRYWLLPDPATDVSRLGLDSVHHPILGAALPDPKGRGVVLSGTVSRASDLTGALFPELAARAGQHVGSPVVHELALTAPLVLDEDRVTVQVVVGEPGPAGLRSIEIYSRTADEWTRHAEGTLSTVSDTPEPLTQWPPAGTAVDDFYETLADAGYDCDPALRTVRRAWRDGDTWYAELATDADPAGYVIHPALLESVAQLAGGPVTAWHGFAPHATAGTALRVRLTADLAVTIADDAGRPVATIGSLSTRPLPFAPRPYVVSWIPIPDQPVGTVELPSVDDGGDQPWALLRVAPDTSREAVVEALQRFRTGPTRLVIATDGAATDPVAASIWGLVRSAAAETPDRFVLVDAPGPIPAVLDSGEWQIVVRDGQVLVPRLARLDRPPVERTLAGTVLITGDTAFGSIVAEHLVAEHGEAVRVVRGDIADRDQAAELLAANGPLTAVIHAGDLDAARHLDELTREQDLRAFVLFSSAAGVLSTAGRAEEAAAGAFLNALATRRRAAGLPATALAWDDLPDTERLRLLDVALAADEPVLVPVRIDRAALRERGTTDPMLRDFLPRATAVAPGPADLATLDAGAKMEVLTDLVRREAAIVLRHDVADGGLAATKVFREAGFDSLTAVELRNRLSRALDLTLPVTWVFDHETPRAAARDLLDRLAAPPEAPASNRDFVGVYAALVERGLQPVANDLARAAAAVRDRAATVAELTGGVRTTTLAAGTKLPKLVCVPSIATWEPVLNYSALATHFTGIADVTVIVPPGYETDTPVAATWAALVDTLADAVRREVGDQPYLLVGYSGGGALVHEIAAALELAEAHLPAGVVLIDVHTNDNLPPRMLDFFRQQYQAITRAENYSFEKITASVLYIGMYLDQWRLDRALAVPELLLKAANPPETPAGEPPLADEEWRQDWPFPVDVRTLPGDHFTIMSRHAGEVARAIVSWYETHPRAAECRTGNK</sequence>
<dbReference type="PANTHER" id="PTHR43775">
    <property type="entry name" value="FATTY ACID SYNTHASE"/>
    <property type="match status" value="1"/>
</dbReference>
<proteinExistence type="predicted"/>
<dbReference type="GO" id="GO:0006633">
    <property type="term" value="P:fatty acid biosynthetic process"/>
    <property type="evidence" value="ECO:0007669"/>
    <property type="project" value="InterPro"/>
</dbReference>
<dbReference type="GO" id="GO:0004312">
    <property type="term" value="F:fatty acid synthase activity"/>
    <property type="evidence" value="ECO:0007669"/>
    <property type="project" value="TreeGrafter"/>
</dbReference>
<dbReference type="InterPro" id="IPR014030">
    <property type="entry name" value="Ketoacyl_synth_N"/>
</dbReference>
<dbReference type="InterPro" id="IPR014043">
    <property type="entry name" value="Acyl_transferase_dom"/>
</dbReference>
<dbReference type="Gene3D" id="3.40.47.10">
    <property type="match status" value="1"/>
</dbReference>
<evidence type="ECO:0000313" key="8">
    <source>
        <dbReference type="Proteomes" id="UP000585638"/>
    </source>
</evidence>
<feature type="domain" description="Ketosynthase family 3 (KS3)" evidence="6">
    <location>
        <begin position="31"/>
        <end position="452"/>
    </location>
</feature>
<dbReference type="Pfam" id="PF02801">
    <property type="entry name" value="Ketoacyl-synt_C"/>
    <property type="match status" value="1"/>
</dbReference>
<dbReference type="InterPro" id="IPR001227">
    <property type="entry name" value="Ac_transferase_dom_sf"/>
</dbReference>
<dbReference type="SUPFAM" id="SSF52151">
    <property type="entry name" value="FabD/lysophospholipase-like"/>
    <property type="match status" value="1"/>
</dbReference>
<dbReference type="Pfam" id="PF00109">
    <property type="entry name" value="ketoacyl-synt"/>
    <property type="match status" value="1"/>
</dbReference>
<dbReference type="SMART" id="SM00823">
    <property type="entry name" value="PKS_PP"/>
    <property type="match status" value="1"/>
</dbReference>
<dbReference type="PROSITE" id="PS00012">
    <property type="entry name" value="PHOSPHOPANTETHEINE"/>
    <property type="match status" value="1"/>
</dbReference>
<dbReference type="SMART" id="SM00824">
    <property type="entry name" value="PKS_TE"/>
    <property type="match status" value="1"/>
</dbReference>
<dbReference type="SMART" id="SM00827">
    <property type="entry name" value="PKS_AT"/>
    <property type="match status" value="1"/>
</dbReference>
<accession>A0A7W9NL62</accession>
<dbReference type="Pfam" id="PF14765">
    <property type="entry name" value="PS-DH"/>
    <property type="match status" value="1"/>
</dbReference>